<sequence length="175" mass="19167">MKKGASFEQAYNAQAAVDSAHQVIVAQALTNQPPDAEHLPALVDRVAAHLEEVPGKLSADAGYFSAKNVHWLESVGVEPYLATGCQKHGEAPPKVRGRQPSGLTPKERMARKLATKRGKEVYRMRKAIVEPVFGQIKEARGIRALLRRGLKAAREEWALICATHNLLKLFRATAA</sequence>
<dbReference type="HOGENOM" id="CLU_127041_0_0_7"/>
<dbReference type="GO" id="GO:0004803">
    <property type="term" value="F:transposase activity"/>
    <property type="evidence" value="ECO:0007669"/>
    <property type="project" value="InterPro"/>
</dbReference>
<reference evidence="2 3" key="1">
    <citation type="journal article" date="2011" name="J. Bacteriol.">
        <title>Genome sequence of the halotolerant marine bacterium Myxococcus fulvus HW-1.</title>
        <authorList>
            <person name="Li Z.F."/>
            <person name="Li X."/>
            <person name="Liu H."/>
            <person name="Liu X."/>
            <person name="Han K."/>
            <person name="Wu Z.H."/>
            <person name="Hu W."/>
            <person name="Li F.F."/>
            <person name="Li Y.Z."/>
        </authorList>
    </citation>
    <scope>NUCLEOTIDE SEQUENCE [LARGE SCALE GENOMIC DNA]</scope>
    <source>
        <strain evidence="3">ATCC BAA-855 / HW-1</strain>
    </source>
</reference>
<dbReference type="KEGG" id="mfu:LILAB_33200"/>
<dbReference type="STRING" id="483219.LILAB_33200"/>
<evidence type="ECO:0000313" key="2">
    <source>
        <dbReference type="EMBL" id="AEI68521.1"/>
    </source>
</evidence>
<dbReference type="AlphaFoldDB" id="F8CDN1"/>
<evidence type="ECO:0000259" key="1">
    <source>
        <dbReference type="Pfam" id="PF01609"/>
    </source>
</evidence>
<proteinExistence type="predicted"/>
<gene>
    <name evidence="2" type="ordered locus">LILAB_33200</name>
</gene>
<name>F8CDN1_MYXFH</name>
<dbReference type="GO" id="GO:0003677">
    <property type="term" value="F:DNA binding"/>
    <property type="evidence" value="ECO:0007669"/>
    <property type="project" value="InterPro"/>
</dbReference>
<organism evidence="2 3">
    <name type="scientific">Myxococcus fulvus (strain ATCC BAA-855 / HW-1)</name>
    <dbReference type="NCBI Taxonomy" id="483219"/>
    <lineage>
        <taxon>Bacteria</taxon>
        <taxon>Pseudomonadati</taxon>
        <taxon>Myxococcota</taxon>
        <taxon>Myxococcia</taxon>
        <taxon>Myxococcales</taxon>
        <taxon>Cystobacterineae</taxon>
        <taxon>Myxococcaceae</taxon>
        <taxon>Myxococcus</taxon>
    </lineage>
</organism>
<protein>
    <submittedName>
        <fullName evidence="2">Transposase, is4-like protein</fullName>
    </submittedName>
</protein>
<dbReference type="eggNOG" id="COG3666">
    <property type="taxonomic scope" value="Bacteria"/>
</dbReference>
<feature type="domain" description="Transposase IS4-like" evidence="1">
    <location>
        <begin position="3"/>
        <end position="166"/>
    </location>
</feature>
<dbReference type="Pfam" id="PF01609">
    <property type="entry name" value="DDE_Tnp_1"/>
    <property type="match status" value="1"/>
</dbReference>
<dbReference type="EMBL" id="CP002830">
    <property type="protein sequence ID" value="AEI68521.1"/>
    <property type="molecule type" value="Genomic_DNA"/>
</dbReference>
<dbReference type="GO" id="GO:0006313">
    <property type="term" value="P:DNA transposition"/>
    <property type="evidence" value="ECO:0007669"/>
    <property type="project" value="InterPro"/>
</dbReference>
<evidence type="ECO:0000313" key="3">
    <source>
        <dbReference type="Proteomes" id="UP000000488"/>
    </source>
</evidence>
<dbReference type="PANTHER" id="PTHR33408">
    <property type="entry name" value="TRANSPOSASE"/>
    <property type="match status" value="1"/>
</dbReference>
<accession>F8CDN1</accession>
<dbReference type="Proteomes" id="UP000000488">
    <property type="component" value="Chromosome"/>
</dbReference>
<dbReference type="InterPro" id="IPR002559">
    <property type="entry name" value="Transposase_11"/>
</dbReference>